<organism evidence="2 3">
    <name type="scientific">Bradyrhizobium diversitatis</name>
    <dbReference type="NCBI Taxonomy" id="2755406"/>
    <lineage>
        <taxon>Bacteria</taxon>
        <taxon>Pseudomonadati</taxon>
        <taxon>Pseudomonadota</taxon>
        <taxon>Alphaproteobacteria</taxon>
        <taxon>Hyphomicrobiales</taxon>
        <taxon>Nitrobacteraceae</taxon>
        <taxon>Bradyrhizobium</taxon>
    </lineage>
</organism>
<evidence type="ECO:0000313" key="3">
    <source>
        <dbReference type="Proteomes" id="UP001194539"/>
    </source>
</evidence>
<evidence type="ECO:0000313" key="2">
    <source>
        <dbReference type="EMBL" id="MBH5384757.1"/>
    </source>
</evidence>
<feature type="compositionally biased region" description="Basic and acidic residues" evidence="1">
    <location>
        <begin position="7"/>
        <end position="18"/>
    </location>
</feature>
<evidence type="ECO:0000256" key="1">
    <source>
        <dbReference type="SAM" id="MobiDB-lite"/>
    </source>
</evidence>
<name>A0ABS0NUR9_9BRAD</name>
<protein>
    <submittedName>
        <fullName evidence="2">Uncharacterized protein</fullName>
    </submittedName>
</protein>
<feature type="region of interest" description="Disordered" evidence="1">
    <location>
        <begin position="1"/>
        <end position="20"/>
    </location>
</feature>
<accession>A0ABS0NUR9</accession>
<keyword evidence="3" id="KW-1185">Reference proteome</keyword>
<feature type="region of interest" description="Disordered" evidence="1">
    <location>
        <begin position="83"/>
        <end position="107"/>
    </location>
</feature>
<proteinExistence type="predicted"/>
<comment type="caution">
    <text evidence="2">The sequence shown here is derived from an EMBL/GenBank/DDBJ whole genome shotgun (WGS) entry which is preliminary data.</text>
</comment>
<dbReference type="Proteomes" id="UP001194539">
    <property type="component" value="Unassembled WGS sequence"/>
</dbReference>
<reference evidence="2 3" key="1">
    <citation type="submission" date="2020-07" db="EMBL/GenBank/DDBJ databases">
        <title>Bradyrhizobium diversity isolated from nodules of indigenous legumes of Western Australia.</title>
        <authorList>
            <person name="Klepa M.S."/>
        </authorList>
    </citation>
    <scope>NUCLEOTIDE SEQUENCE [LARGE SCALE GENOMIC DNA]</scope>
    <source>
        <strain evidence="2 3">CNPSo 4019</strain>
    </source>
</reference>
<dbReference type="RefSeq" id="WP_197964563.1">
    <property type="nucleotide sequence ID" value="NZ_JACEGD010000001.1"/>
</dbReference>
<dbReference type="EMBL" id="JACEGD010000001">
    <property type="protein sequence ID" value="MBH5384757.1"/>
    <property type="molecule type" value="Genomic_DNA"/>
</dbReference>
<feature type="compositionally biased region" description="Basic and acidic residues" evidence="1">
    <location>
        <begin position="96"/>
        <end position="107"/>
    </location>
</feature>
<gene>
    <name evidence="2" type="ORF">H1B27_00445</name>
</gene>
<sequence>MSQTLNRDIDPEKADERSIAPQAQLAASGWVVVVTITVDTKTDAVFFAVAAQSADEAEKAILRYPGILPSDARSALRQLSSSEISHLKLKPGGTRPYDRRTGSPESS</sequence>